<dbReference type="RefSeq" id="WP_203835822.1">
    <property type="nucleotide sequence ID" value="NZ_BAAATV010000003.1"/>
</dbReference>
<dbReference type="InterPro" id="IPR004358">
    <property type="entry name" value="Sig_transdc_His_kin-like_C"/>
</dbReference>
<accession>A0ABQ3ZIZ4</accession>
<dbReference type="Gene3D" id="1.10.287.130">
    <property type="match status" value="1"/>
</dbReference>
<dbReference type="SUPFAM" id="SSF47384">
    <property type="entry name" value="Homodimeric domain of signal transducing histidine kinase"/>
    <property type="match status" value="1"/>
</dbReference>
<evidence type="ECO:0000256" key="2">
    <source>
        <dbReference type="ARBA" id="ARBA00004236"/>
    </source>
</evidence>
<evidence type="ECO:0000256" key="3">
    <source>
        <dbReference type="ARBA" id="ARBA00012438"/>
    </source>
</evidence>
<reference evidence="14 15" key="1">
    <citation type="submission" date="2021-01" db="EMBL/GenBank/DDBJ databases">
        <title>Whole genome shotgun sequence of Actinoplanes humidus NBRC 14915.</title>
        <authorList>
            <person name="Komaki H."/>
            <person name="Tamura T."/>
        </authorList>
    </citation>
    <scope>NUCLEOTIDE SEQUENCE [LARGE SCALE GENOMIC DNA]</scope>
    <source>
        <strain evidence="14 15">NBRC 14915</strain>
    </source>
</reference>
<protein>
    <recommendedName>
        <fullName evidence="3">histidine kinase</fullName>
        <ecNumber evidence="3">2.7.13.3</ecNumber>
    </recommendedName>
</protein>
<evidence type="ECO:0000256" key="4">
    <source>
        <dbReference type="ARBA" id="ARBA00022553"/>
    </source>
</evidence>
<keyword evidence="15" id="KW-1185">Reference proteome</keyword>
<dbReference type="InterPro" id="IPR005467">
    <property type="entry name" value="His_kinase_dom"/>
</dbReference>
<evidence type="ECO:0000256" key="7">
    <source>
        <dbReference type="ARBA" id="ARBA00022777"/>
    </source>
</evidence>
<keyword evidence="5" id="KW-0808">Transferase</keyword>
<name>A0ABQ3ZIZ4_9ACTN</name>
<keyword evidence="9" id="KW-0902">Two-component regulatory system</keyword>
<dbReference type="InterPro" id="IPR036097">
    <property type="entry name" value="HisK_dim/P_sf"/>
</dbReference>
<keyword evidence="4" id="KW-0597">Phosphoprotein</keyword>
<dbReference type="GO" id="GO:0016301">
    <property type="term" value="F:kinase activity"/>
    <property type="evidence" value="ECO:0007669"/>
    <property type="project" value="UniProtKB-KW"/>
</dbReference>
<evidence type="ECO:0000256" key="8">
    <source>
        <dbReference type="ARBA" id="ARBA00022989"/>
    </source>
</evidence>
<dbReference type="SUPFAM" id="SSF55874">
    <property type="entry name" value="ATPase domain of HSP90 chaperone/DNA topoisomerase II/histidine kinase"/>
    <property type="match status" value="1"/>
</dbReference>
<evidence type="ECO:0000313" key="15">
    <source>
        <dbReference type="Proteomes" id="UP000603200"/>
    </source>
</evidence>
<evidence type="ECO:0000259" key="13">
    <source>
        <dbReference type="PROSITE" id="PS50885"/>
    </source>
</evidence>
<feature type="transmembrane region" description="Helical" evidence="11">
    <location>
        <begin position="146"/>
        <end position="169"/>
    </location>
</feature>
<keyword evidence="6 11" id="KW-0812">Transmembrane</keyword>
<dbReference type="SMART" id="SM00387">
    <property type="entry name" value="HATPase_c"/>
    <property type="match status" value="1"/>
</dbReference>
<keyword evidence="10 11" id="KW-0472">Membrane</keyword>
<gene>
    <name evidence="14" type="primary">phoR</name>
    <name evidence="14" type="ORF">Ahu01nite_016630</name>
</gene>
<comment type="subcellular location">
    <subcellularLocation>
        <location evidence="2">Cell membrane</location>
    </subcellularLocation>
</comment>
<keyword evidence="8 11" id="KW-1133">Transmembrane helix</keyword>
<dbReference type="SMART" id="SM00304">
    <property type="entry name" value="HAMP"/>
    <property type="match status" value="1"/>
</dbReference>
<dbReference type="PANTHER" id="PTHR45436">
    <property type="entry name" value="SENSOR HISTIDINE KINASE YKOH"/>
    <property type="match status" value="1"/>
</dbReference>
<dbReference type="CDD" id="cd06225">
    <property type="entry name" value="HAMP"/>
    <property type="match status" value="1"/>
</dbReference>
<sequence length="450" mass="47806">MTLRRRILLWIVALTAAALAFSGVTAVVALRAYLTDRMDNTLVTAAAALRERAVIAALAPAARDQDVQQVTNVSEFVAEFRNAQGQVTRTTGTSRLPARPLLDQADLSRTGPQTVAGYRAVVVRDGPVLALVALPVSPVDDIVRRLILIAVVTSLAVLGALCLAARLLLRRALHPLTEIADAATALADGDLNRRVPDRLDGPRTEVGMLTSAVNGMLARIQSALSAQERALAARERSESRMREFVADASHELRTPVTSIRGYLQLVRTGVVDLRERPDVLGRLEDEAARMGTLVTSLLYLARLDAGPQSHRVPVDLAALVRDAAADARAVEPDRPLTVSVPAACMITADPDGLRQVLANLLSNVRAHTPPGTAASVTLHPDQLRVEVTDAGPGFGDAATAHAFERFWRADASRPSSGGTGLGLAIVAEVIRGHGGTTGIEGSTVWFTLPR</sequence>
<dbReference type="Pfam" id="PF00512">
    <property type="entry name" value="HisKA"/>
    <property type="match status" value="1"/>
</dbReference>
<proteinExistence type="predicted"/>
<dbReference type="InterPro" id="IPR050428">
    <property type="entry name" value="TCS_sensor_his_kinase"/>
</dbReference>
<dbReference type="Pfam" id="PF00672">
    <property type="entry name" value="HAMP"/>
    <property type="match status" value="1"/>
</dbReference>
<organism evidence="14 15">
    <name type="scientific">Winogradskya humida</name>
    <dbReference type="NCBI Taxonomy" id="113566"/>
    <lineage>
        <taxon>Bacteria</taxon>
        <taxon>Bacillati</taxon>
        <taxon>Actinomycetota</taxon>
        <taxon>Actinomycetes</taxon>
        <taxon>Micromonosporales</taxon>
        <taxon>Micromonosporaceae</taxon>
        <taxon>Winogradskya</taxon>
    </lineage>
</organism>
<dbReference type="Proteomes" id="UP000603200">
    <property type="component" value="Unassembled WGS sequence"/>
</dbReference>
<dbReference type="Gene3D" id="6.10.340.10">
    <property type="match status" value="1"/>
</dbReference>
<evidence type="ECO:0000256" key="9">
    <source>
        <dbReference type="ARBA" id="ARBA00023012"/>
    </source>
</evidence>
<evidence type="ECO:0000256" key="6">
    <source>
        <dbReference type="ARBA" id="ARBA00022692"/>
    </source>
</evidence>
<feature type="domain" description="Histidine kinase" evidence="12">
    <location>
        <begin position="247"/>
        <end position="450"/>
    </location>
</feature>
<dbReference type="PRINTS" id="PR00344">
    <property type="entry name" value="BCTRLSENSOR"/>
</dbReference>
<dbReference type="EMBL" id="BOMN01000021">
    <property type="protein sequence ID" value="GIE18561.1"/>
    <property type="molecule type" value="Genomic_DNA"/>
</dbReference>
<dbReference type="CDD" id="cd00082">
    <property type="entry name" value="HisKA"/>
    <property type="match status" value="1"/>
</dbReference>
<dbReference type="CDD" id="cd00075">
    <property type="entry name" value="HATPase"/>
    <property type="match status" value="1"/>
</dbReference>
<evidence type="ECO:0000256" key="1">
    <source>
        <dbReference type="ARBA" id="ARBA00000085"/>
    </source>
</evidence>
<dbReference type="PANTHER" id="PTHR45436:SF5">
    <property type="entry name" value="SENSOR HISTIDINE KINASE TRCS"/>
    <property type="match status" value="1"/>
</dbReference>
<dbReference type="InterPro" id="IPR003660">
    <property type="entry name" value="HAMP_dom"/>
</dbReference>
<dbReference type="InterPro" id="IPR036890">
    <property type="entry name" value="HATPase_C_sf"/>
</dbReference>
<dbReference type="SMART" id="SM00388">
    <property type="entry name" value="HisKA"/>
    <property type="match status" value="1"/>
</dbReference>
<dbReference type="Pfam" id="PF02518">
    <property type="entry name" value="HATPase_c"/>
    <property type="match status" value="1"/>
</dbReference>
<dbReference type="EC" id="2.7.13.3" evidence="3"/>
<evidence type="ECO:0000256" key="11">
    <source>
        <dbReference type="SAM" id="Phobius"/>
    </source>
</evidence>
<dbReference type="InterPro" id="IPR003661">
    <property type="entry name" value="HisK_dim/P_dom"/>
</dbReference>
<feature type="domain" description="HAMP" evidence="13">
    <location>
        <begin position="170"/>
        <end position="225"/>
    </location>
</feature>
<evidence type="ECO:0000259" key="12">
    <source>
        <dbReference type="PROSITE" id="PS50109"/>
    </source>
</evidence>
<dbReference type="PROSITE" id="PS50885">
    <property type="entry name" value="HAMP"/>
    <property type="match status" value="1"/>
</dbReference>
<evidence type="ECO:0000313" key="14">
    <source>
        <dbReference type="EMBL" id="GIE18561.1"/>
    </source>
</evidence>
<dbReference type="SUPFAM" id="SSF158472">
    <property type="entry name" value="HAMP domain-like"/>
    <property type="match status" value="1"/>
</dbReference>
<keyword evidence="7 14" id="KW-0418">Kinase</keyword>
<dbReference type="Gene3D" id="3.30.565.10">
    <property type="entry name" value="Histidine kinase-like ATPase, C-terminal domain"/>
    <property type="match status" value="1"/>
</dbReference>
<comment type="catalytic activity">
    <reaction evidence="1">
        <text>ATP + protein L-histidine = ADP + protein N-phospho-L-histidine.</text>
        <dbReference type="EC" id="2.7.13.3"/>
    </reaction>
</comment>
<comment type="caution">
    <text evidence="14">The sequence shown here is derived from an EMBL/GenBank/DDBJ whole genome shotgun (WGS) entry which is preliminary data.</text>
</comment>
<dbReference type="InterPro" id="IPR003594">
    <property type="entry name" value="HATPase_dom"/>
</dbReference>
<dbReference type="PROSITE" id="PS50109">
    <property type="entry name" value="HIS_KIN"/>
    <property type="match status" value="1"/>
</dbReference>
<evidence type="ECO:0000256" key="5">
    <source>
        <dbReference type="ARBA" id="ARBA00022679"/>
    </source>
</evidence>
<evidence type="ECO:0000256" key="10">
    <source>
        <dbReference type="ARBA" id="ARBA00023136"/>
    </source>
</evidence>